<dbReference type="GO" id="GO:0032065">
    <property type="term" value="P:maintenance of protein location in cell cortex"/>
    <property type="evidence" value="ECO:0007669"/>
    <property type="project" value="InterPro"/>
</dbReference>
<dbReference type="GO" id="GO:0015631">
    <property type="term" value="F:tubulin binding"/>
    <property type="evidence" value="ECO:0007669"/>
    <property type="project" value="TreeGrafter"/>
</dbReference>
<dbReference type="SUPFAM" id="SSF50729">
    <property type="entry name" value="PH domain-like"/>
    <property type="match status" value="1"/>
</dbReference>
<dbReference type="GO" id="GO:0004497">
    <property type="term" value="F:monooxygenase activity"/>
    <property type="evidence" value="ECO:0007669"/>
    <property type="project" value="UniProtKB-KW"/>
</dbReference>
<evidence type="ECO:0000313" key="4">
    <source>
        <dbReference type="EMBL" id="KAK4512668.1"/>
    </source>
</evidence>
<reference evidence="4 5" key="1">
    <citation type="submission" date="2022-11" db="EMBL/GenBank/DDBJ databases">
        <title>Mucor velutinosus strain NIH1002 WGS.</title>
        <authorList>
            <person name="Subramanian P."/>
            <person name="Mullikin J.C."/>
            <person name="Segre J.A."/>
            <person name="Zelazny A.M."/>
        </authorList>
    </citation>
    <scope>NUCLEOTIDE SEQUENCE [LARGE SCALE GENOMIC DNA]</scope>
    <source>
        <strain evidence="4 5">NIH1002</strain>
    </source>
</reference>
<dbReference type="InterPro" id="IPR053005">
    <property type="entry name" value="Nuclear_Pos-Cytoskel_Interact"/>
</dbReference>
<keyword evidence="5" id="KW-1185">Reference proteome</keyword>
<dbReference type="PANTHER" id="PTHR28190">
    <property type="entry name" value="NUCLEAR MIGRATION PROTEIN NUM1"/>
    <property type="match status" value="1"/>
</dbReference>
<keyword evidence="4" id="KW-0503">Monooxygenase</keyword>
<gene>
    <name evidence="4" type="primary">FMO1_1</name>
    <name evidence="4" type="ORF">ATC70_003372</name>
</gene>
<proteinExistence type="predicted"/>
<dbReference type="GO" id="GO:0000226">
    <property type="term" value="P:microtubule cytoskeleton organization"/>
    <property type="evidence" value="ECO:0007669"/>
    <property type="project" value="TreeGrafter"/>
</dbReference>
<dbReference type="GO" id="GO:0005543">
    <property type="term" value="F:phospholipid binding"/>
    <property type="evidence" value="ECO:0007669"/>
    <property type="project" value="InterPro"/>
</dbReference>
<feature type="compositionally biased region" description="Polar residues" evidence="2">
    <location>
        <begin position="279"/>
        <end position="289"/>
    </location>
</feature>
<feature type="region of interest" description="Disordered" evidence="2">
    <location>
        <begin position="363"/>
        <end position="388"/>
    </location>
</feature>
<dbReference type="GO" id="GO:0005739">
    <property type="term" value="C:mitochondrion"/>
    <property type="evidence" value="ECO:0007669"/>
    <property type="project" value="TreeGrafter"/>
</dbReference>
<name>A0AAN7D9G9_9FUNG</name>
<dbReference type="Pfam" id="PF12814">
    <property type="entry name" value="Mcp5_PH"/>
    <property type="match status" value="1"/>
</dbReference>
<accession>A0AAN7D9G9</accession>
<feature type="compositionally biased region" description="Low complexity" evidence="2">
    <location>
        <begin position="290"/>
        <end position="324"/>
    </location>
</feature>
<evidence type="ECO:0000256" key="2">
    <source>
        <dbReference type="SAM" id="MobiDB-lite"/>
    </source>
</evidence>
<protein>
    <submittedName>
        <fullName evidence="4">Monooxygenase</fullName>
    </submittedName>
</protein>
<keyword evidence="1" id="KW-0175">Coiled coil</keyword>
<feature type="region of interest" description="Disordered" evidence="2">
    <location>
        <begin position="173"/>
        <end position="209"/>
    </location>
</feature>
<dbReference type="RefSeq" id="XP_064679334.1">
    <property type="nucleotide sequence ID" value="XM_064822734.1"/>
</dbReference>
<dbReference type="GeneID" id="89947074"/>
<evidence type="ECO:0000313" key="5">
    <source>
        <dbReference type="Proteomes" id="UP001304243"/>
    </source>
</evidence>
<feature type="coiled-coil region" evidence="1">
    <location>
        <begin position="31"/>
        <end position="93"/>
    </location>
</feature>
<feature type="compositionally biased region" description="Polar residues" evidence="2">
    <location>
        <begin position="367"/>
        <end position="377"/>
    </location>
</feature>
<evidence type="ECO:0000256" key="1">
    <source>
        <dbReference type="SAM" id="Coils"/>
    </source>
</evidence>
<comment type="caution">
    <text evidence="4">The sequence shown here is derived from an EMBL/GenBank/DDBJ whole genome shotgun (WGS) entry which is preliminary data.</text>
</comment>
<dbReference type="PANTHER" id="PTHR28190:SF1">
    <property type="entry name" value="NUCLEAR MIGRATION PROTEIN NUM1"/>
    <property type="match status" value="1"/>
</dbReference>
<evidence type="ECO:0000259" key="3">
    <source>
        <dbReference type="Pfam" id="PF12814"/>
    </source>
</evidence>
<feature type="compositionally biased region" description="Basic and acidic residues" evidence="2">
    <location>
        <begin position="179"/>
        <end position="193"/>
    </location>
</feature>
<dbReference type="Proteomes" id="UP001304243">
    <property type="component" value="Unassembled WGS sequence"/>
</dbReference>
<feature type="region of interest" description="Disordered" evidence="2">
    <location>
        <begin position="279"/>
        <end position="347"/>
    </location>
</feature>
<organism evidence="4 5">
    <name type="scientific">Mucor velutinosus</name>
    <dbReference type="NCBI Taxonomy" id="708070"/>
    <lineage>
        <taxon>Eukaryota</taxon>
        <taxon>Fungi</taxon>
        <taxon>Fungi incertae sedis</taxon>
        <taxon>Mucoromycota</taxon>
        <taxon>Mucoromycotina</taxon>
        <taxon>Mucoromycetes</taxon>
        <taxon>Mucorales</taxon>
        <taxon>Mucorineae</taxon>
        <taxon>Mucoraceae</taxon>
        <taxon>Mucor</taxon>
    </lineage>
</organism>
<feature type="domain" description="Pleckstrin homology" evidence="3">
    <location>
        <begin position="513"/>
        <end position="623"/>
    </location>
</feature>
<dbReference type="GO" id="GO:0005938">
    <property type="term" value="C:cell cortex"/>
    <property type="evidence" value="ECO:0007669"/>
    <property type="project" value="InterPro"/>
</dbReference>
<feature type="coiled-coil region" evidence="1">
    <location>
        <begin position="233"/>
        <end position="267"/>
    </location>
</feature>
<feature type="region of interest" description="Disordered" evidence="2">
    <location>
        <begin position="415"/>
        <end position="442"/>
    </location>
</feature>
<sequence length="729" mass="82018">MDMRTQDESSSSSSIVGHGLLSEVLKMHGLLEEYQHTLTVLEIEKADKQQEFNKLDGLLKGKGETEERYKDEIWNLELNKQELLQKIHDLSQSLSRSTIEQNRLAKQEAKLCQEIEHFKTVQHIWESNLMSAQEQHNEETLALKKTLYNLRAEKDQIAKQLQEVLAIQQEVAHQQNGLRHVDKPPFSSSKEEPTSTITATTTASNPLNNSARLNSKSLAARHEAEIAALSISLDQAHEIIKTMQTKIDEERQERTEIDNLMREAQETIEHFRQHHTPSTSLFSLPAQQPHSPISNSSLASHSPASISNRQQRSSLRSINRSSPSTKQLAVAGSSPYPQRGKSLGDELSQAGSVGKFIASSAMSSSSCHTNTGQTSNEPKQKPLDNKNTLPLHSRKTALEKSITLTCVELPSITNHDTLSSFMSSPSATSISESTSNKQAQSQRVASHHEYYGTLIREPTSYIYKSKRDKMAAAADEQRQQKSPPFKLNFGNHDFKVNTDFNRENNEGDSGSSADAMTRTMIGNWMWKHTRKVVGSGISENRHRRFFWIHPYTQTLYWSTQEPGANASRCSTKSVLVESFMVLPPHEKSRPPGIYIKAPSRDIQIQCLDFTAHYAWIKSLRYLSSDADYTQYVIPTIKKSITGKAMFDRKKLSSLRQKNHSFTKLLDATLSLPNSAIRCDNKTQAKSFGGGSREWQPLQALFNNSTLIDLSIDQGPFIDLNTPKASINRF</sequence>
<feature type="compositionally biased region" description="Low complexity" evidence="2">
    <location>
        <begin position="423"/>
        <end position="435"/>
    </location>
</feature>
<dbReference type="EMBL" id="JASEJX010000021">
    <property type="protein sequence ID" value="KAK4512668.1"/>
    <property type="molecule type" value="Genomic_DNA"/>
</dbReference>
<feature type="compositionally biased region" description="Low complexity" evidence="2">
    <location>
        <begin position="194"/>
        <end position="204"/>
    </location>
</feature>
<keyword evidence="4" id="KW-0560">Oxidoreductase</keyword>
<dbReference type="InterPro" id="IPR024774">
    <property type="entry name" value="PH_dom-Mcp5-type"/>
</dbReference>
<dbReference type="AlphaFoldDB" id="A0AAN7D9G9"/>